<evidence type="ECO:0000313" key="9">
    <source>
        <dbReference type="Proteomes" id="UP000274756"/>
    </source>
</evidence>
<feature type="domain" description="Alpha-type protein kinase" evidence="6">
    <location>
        <begin position="69"/>
        <end position="277"/>
    </location>
</feature>
<dbReference type="SUPFAM" id="SSF81901">
    <property type="entry name" value="HCP-like"/>
    <property type="match status" value="1"/>
</dbReference>
<dbReference type="Pfam" id="PF02816">
    <property type="entry name" value="Alpha_kinase"/>
    <property type="match status" value="1"/>
</dbReference>
<evidence type="ECO:0000313" key="10">
    <source>
        <dbReference type="WBParaSite" id="DME_0001028601-mRNA-1"/>
    </source>
</evidence>
<dbReference type="SUPFAM" id="SSF56112">
    <property type="entry name" value="Protein kinase-like (PK-like)"/>
    <property type="match status" value="1"/>
</dbReference>
<evidence type="ECO:0000256" key="1">
    <source>
        <dbReference type="ARBA" id="ARBA00022527"/>
    </source>
</evidence>
<dbReference type="Proteomes" id="UP000038040">
    <property type="component" value="Unplaced"/>
</dbReference>
<dbReference type="InterPro" id="IPR047588">
    <property type="entry name" value="eEF2K_a_kinase_dom"/>
</dbReference>
<reference evidence="7 9" key="2">
    <citation type="submission" date="2018-11" db="EMBL/GenBank/DDBJ databases">
        <authorList>
            <consortium name="Pathogen Informatics"/>
        </authorList>
    </citation>
    <scope>NUCLEOTIDE SEQUENCE [LARGE SCALE GENOMIC DNA]</scope>
</reference>
<dbReference type="Gene3D" id="3.30.200.20">
    <property type="entry name" value="Phosphorylase Kinase, domain 1"/>
    <property type="match status" value="2"/>
</dbReference>
<reference evidence="10" key="1">
    <citation type="submission" date="2017-02" db="UniProtKB">
        <authorList>
            <consortium name="WormBaseParasite"/>
        </authorList>
    </citation>
    <scope>IDENTIFICATION</scope>
</reference>
<proteinExistence type="predicted"/>
<protein>
    <submittedName>
        <fullName evidence="10">Alpha-type protein kinase domain-containing protein</fullName>
    </submittedName>
</protein>
<keyword evidence="9" id="KW-1185">Reference proteome</keyword>
<dbReference type="InterPro" id="IPR004166">
    <property type="entry name" value="a-kinase_dom"/>
</dbReference>
<dbReference type="GO" id="GO:0005524">
    <property type="term" value="F:ATP binding"/>
    <property type="evidence" value="ECO:0007669"/>
    <property type="project" value="UniProtKB-KW"/>
</dbReference>
<evidence type="ECO:0000256" key="4">
    <source>
        <dbReference type="ARBA" id="ARBA00022777"/>
    </source>
</evidence>
<evidence type="ECO:0000256" key="2">
    <source>
        <dbReference type="ARBA" id="ARBA00022679"/>
    </source>
</evidence>
<dbReference type="GO" id="GO:0004686">
    <property type="term" value="F:elongation factor-2 kinase activity"/>
    <property type="evidence" value="ECO:0007669"/>
    <property type="project" value="InterPro"/>
</dbReference>
<evidence type="ECO:0000313" key="7">
    <source>
        <dbReference type="EMBL" id="VDN53809.1"/>
    </source>
</evidence>
<dbReference type="InterPro" id="IPR051852">
    <property type="entry name" value="Alpha-type_PK"/>
</dbReference>
<gene>
    <name evidence="7" type="ORF">DME_LOCUS3782</name>
</gene>
<organism evidence="8 10">
    <name type="scientific">Dracunculus medinensis</name>
    <name type="common">Guinea worm</name>
    <dbReference type="NCBI Taxonomy" id="318479"/>
    <lineage>
        <taxon>Eukaryota</taxon>
        <taxon>Metazoa</taxon>
        <taxon>Ecdysozoa</taxon>
        <taxon>Nematoda</taxon>
        <taxon>Chromadorea</taxon>
        <taxon>Rhabditida</taxon>
        <taxon>Spirurina</taxon>
        <taxon>Dracunculoidea</taxon>
        <taxon>Dracunculidae</taxon>
        <taxon>Dracunculus</taxon>
    </lineage>
</organism>
<dbReference type="SMART" id="SM00811">
    <property type="entry name" value="Alpha_kinase"/>
    <property type="match status" value="1"/>
</dbReference>
<name>A0A0N4UQJ5_DRAME</name>
<dbReference type="PROSITE" id="PS51158">
    <property type="entry name" value="ALPHA_KINASE"/>
    <property type="match status" value="1"/>
</dbReference>
<dbReference type="WBParaSite" id="DME_0001028601-mRNA-1">
    <property type="protein sequence ID" value="DME_0001028601-mRNA-1"/>
    <property type="gene ID" value="DME_0001028601"/>
</dbReference>
<evidence type="ECO:0000256" key="5">
    <source>
        <dbReference type="ARBA" id="ARBA00022840"/>
    </source>
</evidence>
<evidence type="ECO:0000313" key="8">
    <source>
        <dbReference type="Proteomes" id="UP000038040"/>
    </source>
</evidence>
<dbReference type="InterPro" id="IPR011990">
    <property type="entry name" value="TPR-like_helical_dom_sf"/>
</dbReference>
<dbReference type="CDD" id="cd16967">
    <property type="entry name" value="Alpha_kinase_eEF2K"/>
    <property type="match status" value="1"/>
</dbReference>
<dbReference type="AlphaFoldDB" id="A0A0N4UQJ5"/>
<dbReference type="GO" id="GO:1903013">
    <property type="term" value="P:response to differentiation-inducing factor 1"/>
    <property type="evidence" value="ECO:0007669"/>
    <property type="project" value="TreeGrafter"/>
</dbReference>
<sequence>MKKKFSKSCEHIENKNVNINKKLENFSDEPAKKLLIKWRNIARNAVFMKDPWSRFGFDDLPVENCLRYRYSSIRKQWTQDRVQVKLHPEPFAHGAMRECYRLKKLSNATNNDWTHAQNYVAKKYINEVKRQTVFEDVKLQMDSKLWAEEYNRYNPPKKIDIFQVSILEFMERNGSPLYQLEHFIEGKYVKYNSNSGFVSDIVRNTPQAFSHFTFERSGHQLIVVDIQGVGDLYTDPQIHTANGTEYGDGNLGTKGMALFFHSHICNEICDHLGLTEFDLSPNEKKALQKRTFFDKKTSCATRLVCSDKIDVCSPIIYAYEDNAMERLRIRTQSMNSMGRQSTVSSICDSSSLDDNCLAGDYSTSGLIGDISLLENDVVDDHIVQNSPLNVYANLHSASTGDSEKEKYWVEARKMSRPAGLLNEIQRRDLRNHFQLVHHHSILGQIHLDLARYHELGRFIYKSLSVSANEENFNNEKTNINGITENLCEYDKESALFHLEIAQRCGILEAIKTIAEMAYGLPHELLKEVGNEYRNIENREEYGLELMKRAADSGDVGAMIFVAEAYETGRNLGKNNCPCWPKAIDFYNQAAHYETELEVNSCIGSTSFAMPHYEILSKMADMFKEGLHKPIFKNYFIGGYGLERDLSRAYELYNEAAEKAMESMKGKLATKLYELAEQCA</sequence>
<keyword evidence="1" id="KW-0723">Serine/threonine-protein kinase</keyword>
<dbReference type="Gene3D" id="3.20.200.10">
    <property type="entry name" value="MHCK/EF2 kinase"/>
    <property type="match status" value="1"/>
</dbReference>
<evidence type="ECO:0000259" key="6">
    <source>
        <dbReference type="PROSITE" id="PS51158"/>
    </source>
</evidence>
<dbReference type="STRING" id="318479.A0A0N4UQJ5"/>
<accession>A0A0N4UQJ5</accession>
<dbReference type="PANTHER" id="PTHR45992:SF2">
    <property type="entry name" value="EUKARYOTIC ELONGATION FACTOR 2 KINASE"/>
    <property type="match status" value="1"/>
</dbReference>
<keyword evidence="4" id="KW-0418">Kinase</keyword>
<keyword evidence="3" id="KW-0547">Nucleotide-binding</keyword>
<dbReference type="PANTHER" id="PTHR45992">
    <property type="entry name" value="EUKARYOTIC ELONGATION FACTOR 2 KINASE-RELATED"/>
    <property type="match status" value="1"/>
</dbReference>
<keyword evidence="5" id="KW-0067">ATP-binding</keyword>
<dbReference type="GO" id="GO:0031037">
    <property type="term" value="P:myosin II filament disassembly"/>
    <property type="evidence" value="ECO:0007669"/>
    <property type="project" value="TreeGrafter"/>
</dbReference>
<keyword evidence="2" id="KW-0808">Transferase</keyword>
<dbReference type="EMBL" id="UYYG01000186">
    <property type="protein sequence ID" value="VDN53809.1"/>
    <property type="molecule type" value="Genomic_DNA"/>
</dbReference>
<dbReference type="Proteomes" id="UP000274756">
    <property type="component" value="Unassembled WGS sequence"/>
</dbReference>
<evidence type="ECO:0000256" key="3">
    <source>
        <dbReference type="ARBA" id="ARBA00022741"/>
    </source>
</evidence>
<dbReference type="Gene3D" id="1.25.40.10">
    <property type="entry name" value="Tetratricopeptide repeat domain"/>
    <property type="match status" value="1"/>
</dbReference>
<dbReference type="InterPro" id="IPR011009">
    <property type="entry name" value="Kinase-like_dom_sf"/>
</dbReference>
<dbReference type="FunFam" id="3.20.200.10:FF:000002">
    <property type="entry name" value="Eukaryotic elongation factor 2 kinase"/>
    <property type="match status" value="1"/>
</dbReference>
<dbReference type="OrthoDB" id="301415at2759"/>